<accession>A0A1H6HT41</accession>
<keyword evidence="3 4" id="KW-0975">Bacterial flagellum</keyword>
<dbReference type="AlphaFoldDB" id="A0A1H6HT41"/>
<dbReference type="InterPro" id="IPR010930">
    <property type="entry name" value="Flg_bb/hook_C_dom"/>
</dbReference>
<feature type="domain" description="Flagellar basal body rod protein N-terminal" evidence="5">
    <location>
        <begin position="7"/>
        <end position="36"/>
    </location>
</feature>
<reference evidence="8" key="1">
    <citation type="submission" date="2016-10" db="EMBL/GenBank/DDBJ databases">
        <authorList>
            <person name="Varghese N."/>
            <person name="Submissions S."/>
        </authorList>
    </citation>
    <scope>NUCLEOTIDE SEQUENCE [LARGE SCALE GENOMIC DNA]</scope>
    <source>
        <strain evidence="8">DSM 13234</strain>
    </source>
</reference>
<name>A0A1H6HT41_MAGFU</name>
<evidence type="ECO:0000256" key="4">
    <source>
        <dbReference type="RuleBase" id="RU362116"/>
    </source>
</evidence>
<dbReference type="InterPro" id="IPR037058">
    <property type="entry name" value="Falgellar_hook_FlgE_sf"/>
</dbReference>
<dbReference type="EMBL" id="FNWO01000007">
    <property type="protein sequence ID" value="SEH37315.1"/>
    <property type="molecule type" value="Genomic_DNA"/>
</dbReference>
<sequence length="577" mass="60602">MLWGALTNASSAMQAMDGAMGGISQNIANINTTGYKRIQTDFKTVMSESHSAPTNTKNSTNKNTATTGTDIFGVRAVNRYAVTQQGMMAPTNNWTDLAINGRGFFIVSQPGSDGKPQAALDSTDSRNILYTRAGSFTTASDGPAGSEKTYFKTTGGQYLMGWMADGQGRIAGVETTETAPVAGGAGVTSGVEKTLVPIYTTPGQTISGVATTRFQPVVNIPADATTTSTNQSFTQTGWVNDPSGTPLALTASWQRISGNNWSLSYSLPASANATLTPATIASVTLTTDTNGKIVATPSSQAVDIAFGGVSAGSKTIYMGSTVPAGEQALVSPTVNEIPLALTVYDQNYQARTVPVYFEKEGNNQWNMRIRSGSDFTVTAVGPNGNGDSVPVTFDGSGKIVTPTELTFSVNWLTTGSTTITTPAGSNSITIDTSKMTQYVGTKPGKIDIKSLDQDGYESGILDSASFNSKGELIGHFNNGRTRTLAMVPLATFTAADQLNPISGTVFERTANAGTMSIDEIAKQGSGNQFVSSAVEASNVDLSDEFTRMIVTQKAYSMNATVFKTADEMTTVARDLYK</sequence>
<dbReference type="InterPro" id="IPR001444">
    <property type="entry name" value="Flag_bb_rod_N"/>
</dbReference>
<evidence type="ECO:0000259" key="5">
    <source>
        <dbReference type="Pfam" id="PF00460"/>
    </source>
</evidence>
<dbReference type="GO" id="GO:0009425">
    <property type="term" value="C:bacterial-type flagellum basal body"/>
    <property type="evidence" value="ECO:0007669"/>
    <property type="project" value="UniProtKB-SubCell"/>
</dbReference>
<evidence type="ECO:0000313" key="8">
    <source>
        <dbReference type="Proteomes" id="UP000182983"/>
    </source>
</evidence>
<evidence type="ECO:0000256" key="3">
    <source>
        <dbReference type="ARBA" id="ARBA00023143"/>
    </source>
</evidence>
<comment type="function">
    <text evidence="4">A flexible structure which links the flagellar filament to the drive apparatus in the basal body.</text>
</comment>
<keyword evidence="7" id="KW-0966">Cell projection</keyword>
<proteinExistence type="inferred from homology"/>
<dbReference type="InterPro" id="IPR020013">
    <property type="entry name" value="Flagellar_FlgE/F/G"/>
</dbReference>
<evidence type="ECO:0000259" key="6">
    <source>
        <dbReference type="Pfam" id="PF06429"/>
    </source>
</evidence>
<evidence type="ECO:0000313" key="7">
    <source>
        <dbReference type="EMBL" id="SEH37315.1"/>
    </source>
</evidence>
<dbReference type="Pfam" id="PF00460">
    <property type="entry name" value="Flg_bb_rod"/>
    <property type="match status" value="1"/>
</dbReference>
<comment type="similarity">
    <text evidence="2 4">Belongs to the flagella basal body rod proteins family.</text>
</comment>
<dbReference type="Pfam" id="PF06429">
    <property type="entry name" value="Flg_bbr_C"/>
    <property type="match status" value="1"/>
</dbReference>
<evidence type="ECO:0000256" key="1">
    <source>
        <dbReference type="ARBA" id="ARBA00004117"/>
    </source>
</evidence>
<dbReference type="Proteomes" id="UP000182983">
    <property type="component" value="Unassembled WGS sequence"/>
</dbReference>
<keyword evidence="8" id="KW-1185">Reference proteome</keyword>
<dbReference type="RefSeq" id="WP_074768292.1">
    <property type="nucleotide sequence ID" value="NZ_FNWO01000007.1"/>
</dbReference>
<keyword evidence="7" id="KW-0969">Cilium</keyword>
<dbReference type="InterPro" id="IPR037925">
    <property type="entry name" value="FlgE/F/G-like"/>
</dbReference>
<dbReference type="GO" id="GO:0005829">
    <property type="term" value="C:cytosol"/>
    <property type="evidence" value="ECO:0007669"/>
    <property type="project" value="TreeGrafter"/>
</dbReference>
<dbReference type="GO" id="GO:0009424">
    <property type="term" value="C:bacterial-type flagellum hook"/>
    <property type="evidence" value="ECO:0007669"/>
    <property type="project" value="TreeGrafter"/>
</dbReference>
<dbReference type="Gene3D" id="2.60.98.20">
    <property type="entry name" value="Flagellar hook protein FlgE"/>
    <property type="match status" value="1"/>
</dbReference>
<dbReference type="NCBIfam" id="TIGR03506">
    <property type="entry name" value="FlgEFG_subfam"/>
    <property type="match status" value="2"/>
</dbReference>
<dbReference type="PANTHER" id="PTHR30435">
    <property type="entry name" value="FLAGELLAR PROTEIN"/>
    <property type="match status" value="1"/>
</dbReference>
<comment type="subcellular location">
    <subcellularLocation>
        <location evidence="1 4">Bacterial flagellum basal body</location>
    </subcellularLocation>
</comment>
<evidence type="ECO:0000256" key="2">
    <source>
        <dbReference type="ARBA" id="ARBA00009677"/>
    </source>
</evidence>
<dbReference type="SUPFAM" id="SSF117143">
    <property type="entry name" value="Flagellar hook protein flgE"/>
    <property type="match status" value="2"/>
</dbReference>
<gene>
    <name evidence="7" type="ORF">SAMN04244559_01958</name>
</gene>
<protein>
    <recommendedName>
        <fullName evidence="4">Flagellar hook protein FlgE</fullName>
    </recommendedName>
</protein>
<keyword evidence="7" id="KW-0282">Flagellum</keyword>
<dbReference type="GO" id="GO:0071978">
    <property type="term" value="P:bacterial-type flagellum-dependent swarming motility"/>
    <property type="evidence" value="ECO:0007669"/>
    <property type="project" value="TreeGrafter"/>
</dbReference>
<organism evidence="7 8">
    <name type="scientific">Magnetospirillum fulvum</name>
    <name type="common">Rhodospirillum fulvum</name>
    <dbReference type="NCBI Taxonomy" id="1082"/>
    <lineage>
        <taxon>Bacteria</taxon>
        <taxon>Pseudomonadati</taxon>
        <taxon>Pseudomonadota</taxon>
        <taxon>Alphaproteobacteria</taxon>
        <taxon>Rhodospirillales</taxon>
        <taxon>Rhodospirillaceae</taxon>
        <taxon>Magnetospirillum</taxon>
    </lineage>
</organism>
<dbReference type="PANTHER" id="PTHR30435:SF1">
    <property type="entry name" value="FLAGELLAR HOOK PROTEIN FLGE"/>
    <property type="match status" value="1"/>
</dbReference>
<feature type="domain" description="Flagellar basal-body/hook protein C-terminal" evidence="6">
    <location>
        <begin position="531"/>
        <end position="569"/>
    </location>
</feature>